<dbReference type="SUPFAM" id="SSF47336">
    <property type="entry name" value="ACP-like"/>
    <property type="match status" value="1"/>
</dbReference>
<keyword evidence="3" id="KW-1185">Reference proteome</keyword>
<dbReference type="Gene3D" id="1.10.1200.10">
    <property type="entry name" value="ACP-like"/>
    <property type="match status" value="1"/>
</dbReference>
<name>A0ABY4ZHP8_9ACTN</name>
<evidence type="ECO:0000313" key="2">
    <source>
        <dbReference type="EMBL" id="USQ88399.1"/>
    </source>
</evidence>
<reference evidence="2" key="1">
    <citation type="submission" date="2022-06" db="EMBL/GenBank/DDBJ databases">
        <title>Complete genome sequence of soil microorganisms Streptomyces sp. Qhu-M197 isolated from Alpine meadows habitats on the Tibetan Plateau.</title>
        <authorList>
            <person name="Zhang B."/>
            <person name="Xiang X."/>
            <person name="Fan J."/>
        </authorList>
    </citation>
    <scope>NUCLEOTIDE SEQUENCE</scope>
    <source>
        <strain evidence="2">Qhu-M197</strain>
    </source>
</reference>
<proteinExistence type="predicted"/>
<dbReference type="PROSITE" id="PS50075">
    <property type="entry name" value="CARRIER"/>
    <property type="match status" value="1"/>
</dbReference>
<dbReference type="Proteomes" id="UP001056374">
    <property type="component" value="Chromosome"/>
</dbReference>
<dbReference type="EMBL" id="CP099468">
    <property type="protein sequence ID" value="USQ88399.1"/>
    <property type="molecule type" value="Genomic_DNA"/>
</dbReference>
<organism evidence="2 3">
    <name type="scientific">Streptomyces phaeoluteigriseus</name>
    <dbReference type="NCBI Taxonomy" id="114686"/>
    <lineage>
        <taxon>Bacteria</taxon>
        <taxon>Bacillati</taxon>
        <taxon>Actinomycetota</taxon>
        <taxon>Actinomycetes</taxon>
        <taxon>Kitasatosporales</taxon>
        <taxon>Streptomycetaceae</taxon>
        <taxon>Streptomyces</taxon>
        <taxon>Streptomyces aurantiacus group</taxon>
    </lineage>
</organism>
<dbReference type="Pfam" id="PF00550">
    <property type="entry name" value="PP-binding"/>
    <property type="match status" value="1"/>
</dbReference>
<protein>
    <submittedName>
        <fullName evidence="2">Phosphopantetheine-binding protein</fullName>
    </submittedName>
</protein>
<sequence length="100" mass="10161">MTDAHTPSSTSSADRAAVEEELRAMIAEAARLDAAVVAGLPADTDLFGPEIGLTSLAGVTLLGAVDARFGVDVAALDLSLDSLQSIATLADFVTAHRSAH</sequence>
<gene>
    <name evidence="2" type="ORF">NFX46_34400</name>
</gene>
<accession>A0ABY4ZHP8</accession>
<dbReference type="InterPro" id="IPR009081">
    <property type="entry name" value="PP-bd_ACP"/>
</dbReference>
<feature type="domain" description="Carrier" evidence="1">
    <location>
        <begin position="16"/>
        <end position="97"/>
    </location>
</feature>
<dbReference type="RefSeq" id="WP_252554688.1">
    <property type="nucleotide sequence ID" value="NZ_CP099468.1"/>
</dbReference>
<evidence type="ECO:0000313" key="3">
    <source>
        <dbReference type="Proteomes" id="UP001056374"/>
    </source>
</evidence>
<dbReference type="InterPro" id="IPR036736">
    <property type="entry name" value="ACP-like_sf"/>
</dbReference>
<evidence type="ECO:0000259" key="1">
    <source>
        <dbReference type="PROSITE" id="PS50075"/>
    </source>
</evidence>